<dbReference type="Pfam" id="PF05617">
    <property type="entry name" value="Prolamin_like"/>
    <property type="match status" value="1"/>
</dbReference>
<protein>
    <submittedName>
        <fullName evidence="11">Egg cell-secreted protein 1.1</fullName>
    </submittedName>
</protein>
<dbReference type="Proteomes" id="UP001418222">
    <property type="component" value="Unassembled WGS sequence"/>
</dbReference>
<dbReference type="GO" id="GO:0009567">
    <property type="term" value="P:double fertilization forming a zygote and endosperm"/>
    <property type="evidence" value="ECO:0007669"/>
    <property type="project" value="InterPro"/>
</dbReference>
<dbReference type="GO" id="GO:0005576">
    <property type="term" value="C:extracellular region"/>
    <property type="evidence" value="ECO:0007669"/>
    <property type="project" value="UniProtKB-SubCell"/>
</dbReference>
<feature type="signal peptide" evidence="9">
    <location>
        <begin position="1"/>
        <end position="26"/>
    </location>
</feature>
<dbReference type="AlphaFoldDB" id="A0AAP0FSV9"/>
<dbReference type="GO" id="GO:2000008">
    <property type="term" value="P:regulation of protein localization to cell surface"/>
    <property type="evidence" value="ECO:0007669"/>
    <property type="project" value="UniProtKB-ARBA"/>
</dbReference>
<comment type="subcellular location">
    <subcellularLocation>
        <location evidence="1">Cytoplasmic vesicle</location>
    </subcellularLocation>
    <subcellularLocation>
        <location evidence="2">Secreted</location>
    </subcellularLocation>
</comment>
<dbReference type="GO" id="GO:0080155">
    <property type="term" value="P:regulation of double fertilization forming a zygote and endosperm"/>
    <property type="evidence" value="ECO:0007669"/>
    <property type="project" value="UniProtKB-ARBA"/>
</dbReference>
<evidence type="ECO:0000256" key="9">
    <source>
        <dbReference type="SAM" id="SignalP"/>
    </source>
</evidence>
<dbReference type="InterPro" id="IPR008502">
    <property type="entry name" value="Prolamin-like"/>
</dbReference>
<feature type="domain" description="Prolamin-like" evidence="10">
    <location>
        <begin position="47"/>
        <end position="112"/>
    </location>
</feature>
<comment type="caution">
    <text evidence="11">The sequence shown here is derived from an EMBL/GenBank/DDBJ whole genome shotgun (WGS) entry which is preliminary data.</text>
</comment>
<evidence type="ECO:0000256" key="3">
    <source>
        <dbReference type="ARBA" id="ARBA00022525"/>
    </source>
</evidence>
<sequence length="135" mass="14288">MDRLPNLPKLLIPLLALLLAASCVAAGEIGPAVGLAARLQEKETAGCWELLMELQSCSGEVVLFFLNGETYLGPSCCRVIRAIEKNCWAAEIIITSLGFTAEEGDVLRGYCDAAAETPSASLSSASYKDEALGHN</sequence>
<organism evidence="11 12">
    <name type="scientific">Platanthera zijinensis</name>
    <dbReference type="NCBI Taxonomy" id="2320716"/>
    <lineage>
        <taxon>Eukaryota</taxon>
        <taxon>Viridiplantae</taxon>
        <taxon>Streptophyta</taxon>
        <taxon>Embryophyta</taxon>
        <taxon>Tracheophyta</taxon>
        <taxon>Spermatophyta</taxon>
        <taxon>Magnoliopsida</taxon>
        <taxon>Liliopsida</taxon>
        <taxon>Asparagales</taxon>
        <taxon>Orchidaceae</taxon>
        <taxon>Orchidoideae</taxon>
        <taxon>Orchideae</taxon>
        <taxon>Orchidinae</taxon>
        <taxon>Platanthera</taxon>
    </lineage>
</organism>
<evidence type="ECO:0000256" key="7">
    <source>
        <dbReference type="ARBA" id="ARBA00034457"/>
    </source>
</evidence>
<dbReference type="PANTHER" id="PTHR35293">
    <property type="entry name" value="EGG CELL-SECRETED PROTEIN 1.5"/>
    <property type="match status" value="1"/>
</dbReference>
<proteinExistence type="inferred from homology"/>
<evidence type="ECO:0000259" key="10">
    <source>
        <dbReference type="Pfam" id="PF05617"/>
    </source>
</evidence>
<comment type="function">
    <text evidence="7">Involved in the regulation of gamete interactions during the double fertilization and to prevent multiple-pollen tube attraction; mediates the redistribution of the gamete fusogen HAP2/GCS1 to the cell surface after secretion upon sperm arrival.</text>
</comment>
<evidence type="ECO:0000313" key="12">
    <source>
        <dbReference type="Proteomes" id="UP001418222"/>
    </source>
</evidence>
<keyword evidence="4 9" id="KW-0732">Signal</keyword>
<evidence type="ECO:0000256" key="6">
    <source>
        <dbReference type="ARBA" id="ARBA00023329"/>
    </source>
</evidence>
<feature type="chain" id="PRO_5043023277" evidence="9">
    <location>
        <begin position="27"/>
        <end position="135"/>
    </location>
</feature>
<evidence type="ECO:0000256" key="5">
    <source>
        <dbReference type="ARBA" id="ARBA00023279"/>
    </source>
</evidence>
<comment type="similarity">
    <text evidence="8">Belongs to the plant egg cell-secreted peptide family.</text>
</comment>
<dbReference type="GO" id="GO:0031410">
    <property type="term" value="C:cytoplasmic vesicle"/>
    <property type="evidence" value="ECO:0007669"/>
    <property type="project" value="UniProtKB-SubCell"/>
</dbReference>
<evidence type="ECO:0000256" key="4">
    <source>
        <dbReference type="ARBA" id="ARBA00022729"/>
    </source>
</evidence>
<name>A0AAP0FSV9_9ASPA</name>
<keyword evidence="3" id="KW-0964">Secreted</keyword>
<keyword evidence="5" id="KW-0278">Fertilization</keyword>
<dbReference type="EMBL" id="JBBWWQ010000021">
    <property type="protein sequence ID" value="KAK8913624.1"/>
    <property type="molecule type" value="Genomic_DNA"/>
</dbReference>
<evidence type="ECO:0000256" key="1">
    <source>
        <dbReference type="ARBA" id="ARBA00004541"/>
    </source>
</evidence>
<evidence type="ECO:0000313" key="11">
    <source>
        <dbReference type="EMBL" id="KAK8913624.1"/>
    </source>
</evidence>
<keyword evidence="12" id="KW-1185">Reference proteome</keyword>
<reference evidence="11 12" key="1">
    <citation type="journal article" date="2022" name="Nat. Plants">
        <title>Genomes of leafy and leafless Platanthera orchids illuminate the evolution of mycoheterotrophy.</title>
        <authorList>
            <person name="Li M.H."/>
            <person name="Liu K.W."/>
            <person name="Li Z."/>
            <person name="Lu H.C."/>
            <person name="Ye Q.L."/>
            <person name="Zhang D."/>
            <person name="Wang J.Y."/>
            <person name="Li Y.F."/>
            <person name="Zhong Z.M."/>
            <person name="Liu X."/>
            <person name="Yu X."/>
            <person name="Liu D.K."/>
            <person name="Tu X.D."/>
            <person name="Liu B."/>
            <person name="Hao Y."/>
            <person name="Liao X.Y."/>
            <person name="Jiang Y.T."/>
            <person name="Sun W.H."/>
            <person name="Chen J."/>
            <person name="Chen Y.Q."/>
            <person name="Ai Y."/>
            <person name="Zhai J.W."/>
            <person name="Wu S.S."/>
            <person name="Zhou Z."/>
            <person name="Hsiao Y.Y."/>
            <person name="Wu W.L."/>
            <person name="Chen Y.Y."/>
            <person name="Lin Y.F."/>
            <person name="Hsu J.L."/>
            <person name="Li C.Y."/>
            <person name="Wang Z.W."/>
            <person name="Zhao X."/>
            <person name="Zhong W.Y."/>
            <person name="Ma X.K."/>
            <person name="Ma L."/>
            <person name="Huang J."/>
            <person name="Chen G.Z."/>
            <person name="Huang M.Z."/>
            <person name="Huang L."/>
            <person name="Peng D.H."/>
            <person name="Luo Y.B."/>
            <person name="Zou S.Q."/>
            <person name="Chen S.P."/>
            <person name="Lan S."/>
            <person name="Tsai W.C."/>
            <person name="Van de Peer Y."/>
            <person name="Liu Z.J."/>
        </authorList>
    </citation>
    <scope>NUCLEOTIDE SEQUENCE [LARGE SCALE GENOMIC DNA]</scope>
    <source>
        <strain evidence="11">Lor287</strain>
    </source>
</reference>
<evidence type="ECO:0000256" key="2">
    <source>
        <dbReference type="ARBA" id="ARBA00004613"/>
    </source>
</evidence>
<keyword evidence="6" id="KW-0968">Cytoplasmic vesicle</keyword>
<accession>A0AAP0FSV9</accession>
<evidence type="ECO:0000256" key="8">
    <source>
        <dbReference type="ARBA" id="ARBA00034484"/>
    </source>
</evidence>
<dbReference type="PANTHER" id="PTHR35293:SF10">
    <property type="entry name" value="EGG CELL-SECRETED PROTEIN 1.2-RELATED"/>
    <property type="match status" value="1"/>
</dbReference>
<gene>
    <name evidence="11" type="primary">EC1.1</name>
    <name evidence="11" type="ORF">KSP39_PZI023894</name>
</gene>
<dbReference type="PROSITE" id="PS51257">
    <property type="entry name" value="PROKAR_LIPOPROTEIN"/>
    <property type="match status" value="1"/>
</dbReference>
<dbReference type="InterPro" id="IPR044711">
    <property type="entry name" value="EC11-15"/>
</dbReference>